<dbReference type="AlphaFoldDB" id="L1IQR0"/>
<dbReference type="GeneID" id="17295313"/>
<evidence type="ECO:0000313" key="7">
    <source>
        <dbReference type="Proteomes" id="UP000011087"/>
    </source>
</evidence>
<keyword evidence="3" id="KW-0812">Transmembrane</keyword>
<evidence type="ECO:0000313" key="6">
    <source>
        <dbReference type="EnsemblProtists" id="EKX38593"/>
    </source>
</evidence>
<keyword evidence="3" id="KW-0472">Membrane</keyword>
<feature type="compositionally biased region" description="Polar residues" evidence="2">
    <location>
        <begin position="247"/>
        <end position="265"/>
    </location>
</feature>
<reference evidence="7" key="2">
    <citation type="submission" date="2012-11" db="EMBL/GenBank/DDBJ databases">
        <authorList>
            <person name="Kuo A."/>
            <person name="Curtis B.A."/>
            <person name="Tanifuji G."/>
            <person name="Burki F."/>
            <person name="Gruber A."/>
            <person name="Irimia M."/>
            <person name="Maruyama S."/>
            <person name="Arias M.C."/>
            <person name="Ball S.G."/>
            <person name="Gile G.H."/>
            <person name="Hirakawa Y."/>
            <person name="Hopkins J.F."/>
            <person name="Rensing S.A."/>
            <person name="Schmutz J."/>
            <person name="Symeonidi A."/>
            <person name="Elias M."/>
            <person name="Eveleigh R.J."/>
            <person name="Herman E.K."/>
            <person name="Klute M.J."/>
            <person name="Nakayama T."/>
            <person name="Obornik M."/>
            <person name="Reyes-Prieto A."/>
            <person name="Armbrust E.V."/>
            <person name="Aves S.J."/>
            <person name="Beiko R.G."/>
            <person name="Coutinho P."/>
            <person name="Dacks J.B."/>
            <person name="Durnford D.G."/>
            <person name="Fast N.M."/>
            <person name="Green B.R."/>
            <person name="Grisdale C."/>
            <person name="Hempe F."/>
            <person name="Henrissat B."/>
            <person name="Hoppner M.P."/>
            <person name="Ishida K.-I."/>
            <person name="Kim E."/>
            <person name="Koreny L."/>
            <person name="Kroth P.G."/>
            <person name="Liu Y."/>
            <person name="Malik S.-B."/>
            <person name="Maier U.G."/>
            <person name="McRose D."/>
            <person name="Mock T."/>
            <person name="Neilson J.A."/>
            <person name="Onodera N.T."/>
            <person name="Poole A.M."/>
            <person name="Pritham E.J."/>
            <person name="Richards T.A."/>
            <person name="Rocap G."/>
            <person name="Roy S.W."/>
            <person name="Sarai C."/>
            <person name="Schaack S."/>
            <person name="Shirato S."/>
            <person name="Slamovits C.H."/>
            <person name="Spencer D.F."/>
            <person name="Suzuki S."/>
            <person name="Worden A.Z."/>
            <person name="Zauner S."/>
            <person name="Barry K."/>
            <person name="Bell C."/>
            <person name="Bharti A.K."/>
            <person name="Crow J.A."/>
            <person name="Grimwood J."/>
            <person name="Kramer R."/>
            <person name="Lindquist E."/>
            <person name="Lucas S."/>
            <person name="Salamov A."/>
            <person name="McFadden G.I."/>
            <person name="Lane C.E."/>
            <person name="Keeling P.J."/>
            <person name="Gray M.W."/>
            <person name="Grigoriev I.V."/>
            <person name="Archibald J.M."/>
        </authorList>
    </citation>
    <scope>NUCLEOTIDE SEQUENCE</scope>
    <source>
        <strain evidence="7">CCMP2712</strain>
    </source>
</reference>
<keyword evidence="1" id="KW-0175">Coiled coil</keyword>
<keyword evidence="3" id="KW-1133">Transmembrane helix</keyword>
<accession>L1IQR0</accession>
<dbReference type="PaxDb" id="55529-EKX38593"/>
<feature type="coiled-coil region" evidence="1">
    <location>
        <begin position="103"/>
        <end position="134"/>
    </location>
</feature>
<feature type="transmembrane region" description="Helical" evidence="3">
    <location>
        <begin position="167"/>
        <end position="186"/>
    </location>
</feature>
<evidence type="ECO:0000256" key="2">
    <source>
        <dbReference type="SAM" id="MobiDB-lite"/>
    </source>
</evidence>
<reference evidence="5 7" key="1">
    <citation type="journal article" date="2012" name="Nature">
        <title>Algal genomes reveal evolutionary mosaicism and the fate of nucleomorphs.</title>
        <authorList>
            <consortium name="DOE Joint Genome Institute"/>
            <person name="Curtis B.A."/>
            <person name="Tanifuji G."/>
            <person name="Burki F."/>
            <person name="Gruber A."/>
            <person name="Irimia M."/>
            <person name="Maruyama S."/>
            <person name="Arias M.C."/>
            <person name="Ball S.G."/>
            <person name="Gile G.H."/>
            <person name="Hirakawa Y."/>
            <person name="Hopkins J.F."/>
            <person name="Kuo A."/>
            <person name="Rensing S.A."/>
            <person name="Schmutz J."/>
            <person name="Symeonidi A."/>
            <person name="Elias M."/>
            <person name="Eveleigh R.J."/>
            <person name="Herman E.K."/>
            <person name="Klute M.J."/>
            <person name="Nakayama T."/>
            <person name="Obornik M."/>
            <person name="Reyes-Prieto A."/>
            <person name="Armbrust E.V."/>
            <person name="Aves S.J."/>
            <person name="Beiko R.G."/>
            <person name="Coutinho P."/>
            <person name="Dacks J.B."/>
            <person name="Durnford D.G."/>
            <person name="Fast N.M."/>
            <person name="Green B.R."/>
            <person name="Grisdale C.J."/>
            <person name="Hempel F."/>
            <person name="Henrissat B."/>
            <person name="Hoppner M.P."/>
            <person name="Ishida K."/>
            <person name="Kim E."/>
            <person name="Koreny L."/>
            <person name="Kroth P.G."/>
            <person name="Liu Y."/>
            <person name="Malik S.B."/>
            <person name="Maier U.G."/>
            <person name="McRose D."/>
            <person name="Mock T."/>
            <person name="Neilson J.A."/>
            <person name="Onodera N.T."/>
            <person name="Poole A.M."/>
            <person name="Pritham E.J."/>
            <person name="Richards T.A."/>
            <person name="Rocap G."/>
            <person name="Roy S.W."/>
            <person name="Sarai C."/>
            <person name="Schaack S."/>
            <person name="Shirato S."/>
            <person name="Slamovits C.H."/>
            <person name="Spencer D.F."/>
            <person name="Suzuki S."/>
            <person name="Worden A.Z."/>
            <person name="Zauner S."/>
            <person name="Barry K."/>
            <person name="Bell C."/>
            <person name="Bharti A.K."/>
            <person name="Crow J.A."/>
            <person name="Grimwood J."/>
            <person name="Kramer R."/>
            <person name="Lindquist E."/>
            <person name="Lucas S."/>
            <person name="Salamov A."/>
            <person name="McFadden G.I."/>
            <person name="Lane C.E."/>
            <person name="Keeling P.J."/>
            <person name="Gray M.W."/>
            <person name="Grigoriev I.V."/>
            <person name="Archibald J.M."/>
        </authorList>
    </citation>
    <scope>NUCLEOTIDE SEQUENCE</scope>
    <source>
        <strain evidence="5 7">CCMP2712</strain>
    </source>
</reference>
<evidence type="ECO:0000256" key="1">
    <source>
        <dbReference type="SAM" id="Coils"/>
    </source>
</evidence>
<feature type="region of interest" description="Disordered" evidence="2">
    <location>
        <begin position="41"/>
        <end position="66"/>
    </location>
</feature>
<dbReference type="EnsemblProtists" id="EKX38593">
    <property type="protein sequence ID" value="EKX38593"/>
    <property type="gene ID" value="GUITHDRAFT_144186"/>
</dbReference>
<protein>
    <submittedName>
        <fullName evidence="5 6">Uncharacterized protein</fullName>
    </submittedName>
</protein>
<feature type="transmembrane region" description="Helical" evidence="3">
    <location>
        <begin position="192"/>
        <end position="209"/>
    </location>
</feature>
<evidence type="ECO:0000256" key="3">
    <source>
        <dbReference type="SAM" id="Phobius"/>
    </source>
</evidence>
<dbReference type="EMBL" id="JH993047">
    <property type="protein sequence ID" value="EKX38593.1"/>
    <property type="molecule type" value="Genomic_DNA"/>
</dbReference>
<evidence type="ECO:0000313" key="5">
    <source>
        <dbReference type="EMBL" id="EKX38593.1"/>
    </source>
</evidence>
<proteinExistence type="predicted"/>
<feature type="signal peptide" evidence="4">
    <location>
        <begin position="1"/>
        <end position="22"/>
    </location>
</feature>
<feature type="transmembrane region" description="Helical" evidence="3">
    <location>
        <begin position="142"/>
        <end position="160"/>
    </location>
</feature>
<gene>
    <name evidence="5" type="ORF">GUITHDRAFT_144186</name>
</gene>
<dbReference type="Proteomes" id="UP000011087">
    <property type="component" value="Unassembled WGS sequence"/>
</dbReference>
<dbReference type="HOGENOM" id="CLU_1051502_0_0_1"/>
<dbReference type="RefSeq" id="XP_005825573.1">
    <property type="nucleotide sequence ID" value="XM_005825516.1"/>
</dbReference>
<feature type="chain" id="PRO_5008770292" evidence="4">
    <location>
        <begin position="23"/>
        <end position="265"/>
    </location>
</feature>
<reference evidence="6" key="3">
    <citation type="submission" date="2015-06" db="UniProtKB">
        <authorList>
            <consortium name="EnsemblProtists"/>
        </authorList>
    </citation>
    <scope>IDENTIFICATION</scope>
</reference>
<sequence length="265" mass="30077">MKLARPFLRLLLALALTTETFPAFSGGFNPISPPMAMRTLRGGNRGGNVRASRAGARKKKGKKDPNELARQKLISRYNDMYGIKPPPREVDLDMLADQRPLHLKEKIYRAQDQKNEIEAELEELKKKLEEDTKRTNSGAELVNLRFLLIAIITAIAIITTSTIITTTFTSSITIITTTTLIVGMVTYRSQPLLLPLAASVICSVLIFSAETRRGVRFNQEQKQRIDEGKRPFLVRDITRKKYRKKFQWSSQTAGRQQQQETSQEE</sequence>
<feature type="region of interest" description="Disordered" evidence="2">
    <location>
        <begin position="244"/>
        <end position="265"/>
    </location>
</feature>
<organism evidence="5">
    <name type="scientific">Guillardia theta (strain CCMP2712)</name>
    <name type="common">Cryptophyte</name>
    <dbReference type="NCBI Taxonomy" id="905079"/>
    <lineage>
        <taxon>Eukaryota</taxon>
        <taxon>Cryptophyceae</taxon>
        <taxon>Pyrenomonadales</taxon>
        <taxon>Geminigeraceae</taxon>
        <taxon>Guillardia</taxon>
    </lineage>
</organism>
<dbReference type="KEGG" id="gtt:GUITHDRAFT_144186"/>
<name>L1IQR0_GUITC</name>
<evidence type="ECO:0000256" key="4">
    <source>
        <dbReference type="SAM" id="SignalP"/>
    </source>
</evidence>
<keyword evidence="7" id="KW-1185">Reference proteome</keyword>
<keyword evidence="4" id="KW-0732">Signal</keyword>